<gene>
    <name evidence="4" type="ORF">ACE1CI_20395</name>
</gene>
<dbReference type="Pfam" id="PF13578">
    <property type="entry name" value="Methyltransf_24"/>
    <property type="match status" value="1"/>
</dbReference>
<dbReference type="EC" id="2.1.1.-" evidence="4"/>
<reference evidence="4 5" key="1">
    <citation type="submission" date="2024-09" db="EMBL/GenBank/DDBJ databases">
        <title>Floridaenema gen nov. (Aerosakkonemataceae, Aerosakkonematales ord. nov., Cyanobacteria) from benthic tropical and subtropical fresh waters, with the description of four new species.</title>
        <authorList>
            <person name="Moretto J.A."/>
            <person name="Berthold D.E."/>
            <person name="Lefler F.W."/>
            <person name="Huang I.-S."/>
            <person name="Laughinghouse H. IV."/>
        </authorList>
    </citation>
    <scope>NUCLEOTIDE SEQUENCE [LARGE SCALE GENOMIC DNA]</scope>
    <source>
        <strain evidence="4 5">BLCC-F50</strain>
    </source>
</reference>
<evidence type="ECO:0000256" key="2">
    <source>
        <dbReference type="ARBA" id="ARBA00022679"/>
    </source>
</evidence>
<dbReference type="RefSeq" id="WP_413264912.1">
    <property type="nucleotide sequence ID" value="NZ_JBHFNR010000149.1"/>
</dbReference>
<dbReference type="SUPFAM" id="SSF53335">
    <property type="entry name" value="S-adenosyl-L-methionine-dependent methyltransferases"/>
    <property type="match status" value="1"/>
</dbReference>
<keyword evidence="2 4" id="KW-0808">Transferase</keyword>
<dbReference type="Gene3D" id="3.40.50.150">
    <property type="entry name" value="Vaccinia Virus protein VP39"/>
    <property type="match status" value="1"/>
</dbReference>
<dbReference type="InterPro" id="IPR029063">
    <property type="entry name" value="SAM-dependent_MTases_sf"/>
</dbReference>
<protein>
    <submittedName>
        <fullName evidence="4">Class I SAM-dependent methyltransferase</fullName>
        <ecNumber evidence="4">2.1.1.-</ecNumber>
    </submittedName>
</protein>
<sequence>MNSVLEEIFQTGHVKSADGESVKLHSGITAEQGYFLQEIISKIKPKVSLEVGLAYGISALFICEALQKNSPAHHIIIDPFQFNYWKGIGLENLKRAGYEEIIEFHKEYSHLALPQLESKQIKIDFAFIDGMHTFDHTLIDFFFVDKLLNIGGIVVIDDCSFPSIRKVCRFIVRNRSYSVFQCFPTREYQLSFQRKLLKYAAGISQPIRTILKPEFLLPDLDLGLIPKLRCIAFKKEAEDKRKWDFHREF</sequence>
<dbReference type="EMBL" id="JBHFNR010000149">
    <property type="protein sequence ID" value="MFB2895273.1"/>
    <property type="molecule type" value="Genomic_DNA"/>
</dbReference>
<name>A0ABV4XU65_9CYAN</name>
<organism evidence="4 5">
    <name type="scientific">Floridaenema flaviceps BLCC-F50</name>
    <dbReference type="NCBI Taxonomy" id="3153642"/>
    <lineage>
        <taxon>Bacteria</taxon>
        <taxon>Bacillati</taxon>
        <taxon>Cyanobacteriota</taxon>
        <taxon>Cyanophyceae</taxon>
        <taxon>Oscillatoriophycideae</taxon>
        <taxon>Aerosakkonematales</taxon>
        <taxon>Aerosakkonemataceae</taxon>
        <taxon>Floridanema</taxon>
        <taxon>Floridanema flaviceps</taxon>
    </lineage>
</organism>
<accession>A0ABV4XU65</accession>
<evidence type="ECO:0000256" key="3">
    <source>
        <dbReference type="ARBA" id="ARBA00022691"/>
    </source>
</evidence>
<proteinExistence type="predicted"/>
<keyword evidence="3" id="KW-0949">S-adenosyl-L-methionine</keyword>
<dbReference type="PROSITE" id="PS51682">
    <property type="entry name" value="SAM_OMT_I"/>
    <property type="match status" value="1"/>
</dbReference>
<evidence type="ECO:0000256" key="1">
    <source>
        <dbReference type="ARBA" id="ARBA00022603"/>
    </source>
</evidence>
<keyword evidence="1 4" id="KW-0489">Methyltransferase</keyword>
<dbReference type="GO" id="GO:0008168">
    <property type="term" value="F:methyltransferase activity"/>
    <property type="evidence" value="ECO:0007669"/>
    <property type="project" value="UniProtKB-KW"/>
</dbReference>
<evidence type="ECO:0000313" key="4">
    <source>
        <dbReference type="EMBL" id="MFB2895273.1"/>
    </source>
</evidence>
<dbReference type="InterPro" id="IPR002935">
    <property type="entry name" value="SAM_O-MeTrfase"/>
</dbReference>
<evidence type="ECO:0000313" key="5">
    <source>
        <dbReference type="Proteomes" id="UP001576784"/>
    </source>
</evidence>
<keyword evidence="5" id="KW-1185">Reference proteome</keyword>
<dbReference type="Proteomes" id="UP001576784">
    <property type="component" value="Unassembled WGS sequence"/>
</dbReference>
<dbReference type="GO" id="GO:0032259">
    <property type="term" value="P:methylation"/>
    <property type="evidence" value="ECO:0007669"/>
    <property type="project" value="UniProtKB-KW"/>
</dbReference>
<comment type="caution">
    <text evidence="4">The sequence shown here is derived from an EMBL/GenBank/DDBJ whole genome shotgun (WGS) entry which is preliminary data.</text>
</comment>